<comment type="caution">
    <text evidence="3">The sequence shown here is derived from an EMBL/GenBank/DDBJ whole genome shotgun (WGS) entry which is preliminary data.</text>
</comment>
<dbReference type="Pfam" id="PF00534">
    <property type="entry name" value="Glycos_transf_1"/>
    <property type="match status" value="1"/>
</dbReference>
<reference evidence="3" key="2">
    <citation type="submission" date="2023-04" db="EMBL/GenBank/DDBJ databases">
        <title>Paracnuella aquatica gen. nov., sp. nov., a member of the family Chitinophagaceae isolated from a hot spring.</title>
        <authorList>
            <person name="Wang C."/>
        </authorList>
    </citation>
    <scope>NUCLEOTIDE SEQUENCE</scope>
    <source>
        <strain evidence="3">LB-8</strain>
    </source>
</reference>
<dbReference type="EMBL" id="JAOTIF010000003">
    <property type="protein sequence ID" value="MCU7548971.1"/>
    <property type="molecule type" value="Genomic_DNA"/>
</dbReference>
<dbReference type="AlphaFoldDB" id="A0A9X2XUX1"/>
<keyword evidence="4" id="KW-1185">Reference proteome</keyword>
<sequence>MKAREAFVILTPGFPASESDDTCLPERQVFVRSLIKQYQDIDIIILTFHYPYTANQYKWYGAEVISFGGQNHGKFKKLNIWFQVWQTLTRLNQQKRIIGVLSFWLGECAFVGNFFSRRYHRKHFCWLLGQDAKKGNRYIQLIKPHSESLIAISDFIAEELHRNYKIRPAHIITSGIDTDLFTQQSFDREIDVLGAGSLTTLKQFDIFINIIHELNKFIPGLKAVLCGKGPLKQHLLQQIKDLHLESSITLLDEIPHKNVLQLMQKTKVFLHTSSYEGWSTVCMEALYAGAHVIAFCRPMNESMPHFHILSSKADMIKEIGAILQDQERAHTSIFPFPIQQTVKKVMDLYAR</sequence>
<evidence type="ECO:0000259" key="2">
    <source>
        <dbReference type="Pfam" id="PF00534"/>
    </source>
</evidence>
<dbReference type="SUPFAM" id="SSF53756">
    <property type="entry name" value="UDP-Glycosyltransferase/glycogen phosphorylase"/>
    <property type="match status" value="1"/>
</dbReference>
<name>A0A9X2XUX1_9BACT</name>
<organism evidence="3 4">
    <name type="scientific">Paraflavisolibacter caeni</name>
    <dbReference type="NCBI Taxonomy" id="2982496"/>
    <lineage>
        <taxon>Bacteria</taxon>
        <taxon>Pseudomonadati</taxon>
        <taxon>Bacteroidota</taxon>
        <taxon>Chitinophagia</taxon>
        <taxon>Chitinophagales</taxon>
        <taxon>Chitinophagaceae</taxon>
        <taxon>Paraflavisolibacter</taxon>
    </lineage>
</organism>
<evidence type="ECO:0000313" key="3">
    <source>
        <dbReference type="EMBL" id="MCU7548971.1"/>
    </source>
</evidence>
<dbReference type="RefSeq" id="WP_279296415.1">
    <property type="nucleotide sequence ID" value="NZ_JAOTIF010000003.1"/>
</dbReference>
<dbReference type="PANTHER" id="PTHR46401">
    <property type="entry name" value="GLYCOSYLTRANSFERASE WBBK-RELATED"/>
    <property type="match status" value="1"/>
</dbReference>
<dbReference type="InterPro" id="IPR001296">
    <property type="entry name" value="Glyco_trans_1"/>
</dbReference>
<feature type="domain" description="Glycosyl transferase family 1" evidence="2">
    <location>
        <begin position="183"/>
        <end position="298"/>
    </location>
</feature>
<reference evidence="3" key="1">
    <citation type="submission" date="2022-09" db="EMBL/GenBank/DDBJ databases">
        <authorList>
            <person name="Yuan C."/>
            <person name="Ke Z."/>
        </authorList>
    </citation>
    <scope>NUCLEOTIDE SEQUENCE</scope>
    <source>
        <strain evidence="3">LB-8</strain>
    </source>
</reference>
<gene>
    <name evidence="3" type="ORF">OCK74_07575</name>
</gene>
<accession>A0A9X2XUX1</accession>
<evidence type="ECO:0000256" key="1">
    <source>
        <dbReference type="ARBA" id="ARBA00022679"/>
    </source>
</evidence>
<evidence type="ECO:0000313" key="4">
    <source>
        <dbReference type="Proteomes" id="UP001155483"/>
    </source>
</evidence>
<dbReference type="PANTHER" id="PTHR46401:SF2">
    <property type="entry name" value="GLYCOSYLTRANSFERASE WBBK-RELATED"/>
    <property type="match status" value="1"/>
</dbReference>
<dbReference type="GO" id="GO:0016757">
    <property type="term" value="F:glycosyltransferase activity"/>
    <property type="evidence" value="ECO:0007669"/>
    <property type="project" value="InterPro"/>
</dbReference>
<dbReference type="Proteomes" id="UP001155483">
    <property type="component" value="Unassembled WGS sequence"/>
</dbReference>
<proteinExistence type="predicted"/>
<dbReference type="Gene3D" id="3.40.50.2000">
    <property type="entry name" value="Glycogen Phosphorylase B"/>
    <property type="match status" value="2"/>
</dbReference>
<protein>
    <submittedName>
        <fullName evidence="3">Glycosyltransferase</fullName>
    </submittedName>
</protein>
<keyword evidence="1" id="KW-0808">Transferase</keyword>